<sequence>MISHACGSRTLRSNLMARPLSHRNLCSPTRVRRRNRDASSFPREKKTRGRESKSEMETGSVRRGGRDTGGGSGGRRTER</sequence>
<reference evidence="2 3" key="1">
    <citation type="submission" date="2015-09" db="EMBL/GenBank/DDBJ databases">
        <title>Trachymyrmex zeteki WGS genome.</title>
        <authorList>
            <person name="Nygaard S."/>
            <person name="Hu H."/>
            <person name="Boomsma J."/>
            <person name="Zhang G."/>
        </authorList>
    </citation>
    <scope>NUCLEOTIDE SEQUENCE [LARGE SCALE GENOMIC DNA]</scope>
    <source>
        <strain evidence="2">Tzet28-1</strain>
        <tissue evidence="2">Whole body</tissue>
    </source>
</reference>
<evidence type="ECO:0000313" key="2">
    <source>
        <dbReference type="EMBL" id="KYQ50226.1"/>
    </source>
</evidence>
<accession>A0A151WQT3</accession>
<feature type="region of interest" description="Disordered" evidence="1">
    <location>
        <begin position="19"/>
        <end position="79"/>
    </location>
</feature>
<gene>
    <name evidence="2" type="ORF">ALC60_10680</name>
</gene>
<protein>
    <submittedName>
        <fullName evidence="2">Uncharacterized protein</fullName>
    </submittedName>
</protein>
<dbReference type="AlphaFoldDB" id="A0A151WQT3"/>
<dbReference type="Proteomes" id="UP000075809">
    <property type="component" value="Unassembled WGS sequence"/>
</dbReference>
<proteinExistence type="predicted"/>
<dbReference type="EMBL" id="KQ982815">
    <property type="protein sequence ID" value="KYQ50226.1"/>
    <property type="molecule type" value="Genomic_DNA"/>
</dbReference>
<keyword evidence="3" id="KW-1185">Reference proteome</keyword>
<name>A0A151WQT3_9HYME</name>
<organism evidence="2 3">
    <name type="scientific">Mycetomoellerius zeteki</name>
    <dbReference type="NCBI Taxonomy" id="64791"/>
    <lineage>
        <taxon>Eukaryota</taxon>
        <taxon>Metazoa</taxon>
        <taxon>Ecdysozoa</taxon>
        <taxon>Arthropoda</taxon>
        <taxon>Hexapoda</taxon>
        <taxon>Insecta</taxon>
        <taxon>Pterygota</taxon>
        <taxon>Neoptera</taxon>
        <taxon>Endopterygota</taxon>
        <taxon>Hymenoptera</taxon>
        <taxon>Apocrita</taxon>
        <taxon>Aculeata</taxon>
        <taxon>Formicoidea</taxon>
        <taxon>Formicidae</taxon>
        <taxon>Myrmicinae</taxon>
        <taxon>Mycetomoellerius</taxon>
    </lineage>
</organism>
<evidence type="ECO:0000313" key="3">
    <source>
        <dbReference type="Proteomes" id="UP000075809"/>
    </source>
</evidence>
<feature type="compositionally biased region" description="Gly residues" evidence="1">
    <location>
        <begin position="67"/>
        <end position="79"/>
    </location>
</feature>
<evidence type="ECO:0000256" key="1">
    <source>
        <dbReference type="SAM" id="MobiDB-lite"/>
    </source>
</evidence>